<dbReference type="OrthoDB" id="7268727at2"/>
<dbReference type="GO" id="GO:0046872">
    <property type="term" value="F:metal ion binding"/>
    <property type="evidence" value="ECO:0007669"/>
    <property type="project" value="UniProtKB-KW"/>
</dbReference>
<dbReference type="SUPFAM" id="SSF51316">
    <property type="entry name" value="Mss4-like"/>
    <property type="match status" value="1"/>
</dbReference>
<proteinExistence type="predicted"/>
<name>A0A1I4M1G6_9RHOB</name>
<evidence type="ECO:0000313" key="2">
    <source>
        <dbReference type="Proteomes" id="UP000199144"/>
    </source>
</evidence>
<dbReference type="Gene3D" id="3.90.1590.10">
    <property type="entry name" value="glutathione-dependent formaldehyde- activating enzyme (gfa)"/>
    <property type="match status" value="1"/>
</dbReference>
<evidence type="ECO:0000313" key="1">
    <source>
        <dbReference type="EMBL" id="SFL96953.1"/>
    </source>
</evidence>
<dbReference type="GO" id="GO:0016846">
    <property type="term" value="F:carbon-sulfur lyase activity"/>
    <property type="evidence" value="ECO:0007669"/>
    <property type="project" value="InterPro"/>
</dbReference>
<keyword evidence="2" id="KW-1185">Reference proteome</keyword>
<sequence>MDQIIRRARCRCGKVVCEAAGPPILTAMCYCGDCQAGGRMIEARNGAGPVLEADGGASYLAYRDDRFRCVAGAELLQGIKLRDKAPTQRFVATCCNSAMYLKFKPGHWVSTYRNRFEEGALPPVEMRTNIRKRQSDLPLPQDAPAYRRFPMRLFGRLIKARLDMALGR</sequence>
<reference evidence="1 2" key="1">
    <citation type="submission" date="2016-10" db="EMBL/GenBank/DDBJ databases">
        <authorList>
            <person name="de Groot N.N."/>
        </authorList>
    </citation>
    <scope>NUCLEOTIDE SEQUENCE [LARGE SCALE GENOMIC DNA]</scope>
    <source>
        <strain evidence="1 2">DSM 15283</strain>
    </source>
</reference>
<dbReference type="InterPro" id="IPR011057">
    <property type="entry name" value="Mss4-like_sf"/>
</dbReference>
<protein>
    <submittedName>
        <fullName evidence="1">Uncharacterized conserved protein</fullName>
    </submittedName>
</protein>
<dbReference type="AlphaFoldDB" id="A0A1I4M1G6"/>
<organism evidence="1 2">
    <name type="scientific">Shimia aestuarii</name>
    <dbReference type="NCBI Taxonomy" id="254406"/>
    <lineage>
        <taxon>Bacteria</taxon>
        <taxon>Pseudomonadati</taxon>
        <taxon>Pseudomonadota</taxon>
        <taxon>Alphaproteobacteria</taxon>
        <taxon>Rhodobacterales</taxon>
        <taxon>Roseobacteraceae</taxon>
    </lineage>
</organism>
<dbReference type="EMBL" id="FOTQ01000002">
    <property type="protein sequence ID" value="SFL96953.1"/>
    <property type="molecule type" value="Genomic_DNA"/>
</dbReference>
<dbReference type="Proteomes" id="UP000199144">
    <property type="component" value="Unassembled WGS sequence"/>
</dbReference>
<gene>
    <name evidence="1" type="ORF">SAMN04488042_102331</name>
</gene>
<dbReference type="STRING" id="254406.SAMN04488042_102331"/>
<dbReference type="RefSeq" id="WP_093093262.1">
    <property type="nucleotide sequence ID" value="NZ_FOTQ01000002.1"/>
</dbReference>
<accession>A0A1I4M1G6</accession>